<dbReference type="AlphaFoldDB" id="A0A0V0GM51"/>
<proteinExistence type="predicted"/>
<dbReference type="EMBL" id="GEDG01035274">
    <property type="protein sequence ID" value="JAP09300.1"/>
    <property type="molecule type" value="Transcribed_RNA"/>
</dbReference>
<name>A0A0V0GM51_SOLCH</name>
<organism evidence="1">
    <name type="scientific">Solanum chacoense</name>
    <name type="common">Chaco potato</name>
    <dbReference type="NCBI Taxonomy" id="4108"/>
    <lineage>
        <taxon>Eukaryota</taxon>
        <taxon>Viridiplantae</taxon>
        <taxon>Streptophyta</taxon>
        <taxon>Embryophyta</taxon>
        <taxon>Tracheophyta</taxon>
        <taxon>Spermatophyta</taxon>
        <taxon>Magnoliopsida</taxon>
        <taxon>eudicotyledons</taxon>
        <taxon>Gunneridae</taxon>
        <taxon>Pentapetalae</taxon>
        <taxon>asterids</taxon>
        <taxon>lamiids</taxon>
        <taxon>Solanales</taxon>
        <taxon>Solanaceae</taxon>
        <taxon>Solanoideae</taxon>
        <taxon>Solaneae</taxon>
        <taxon>Solanum</taxon>
    </lineage>
</organism>
<accession>A0A0V0GM51</accession>
<sequence length="61" mass="7003">MKVTCKSILLLFSKKFILKIIFFKIFDQPNLNAPQHRFGSDCSSYSNESLITHANIALKKN</sequence>
<reference evidence="1" key="1">
    <citation type="submission" date="2015-12" db="EMBL/GenBank/DDBJ databases">
        <title>Gene expression during late stages of embryo sac development: a critical building block for successful pollen-pistil interactions.</title>
        <authorList>
            <person name="Liu Y."/>
            <person name="Joly V."/>
            <person name="Sabar M."/>
            <person name="Matton D.P."/>
        </authorList>
    </citation>
    <scope>NUCLEOTIDE SEQUENCE</scope>
</reference>
<evidence type="ECO:0000313" key="1">
    <source>
        <dbReference type="EMBL" id="JAP09300.1"/>
    </source>
</evidence>
<protein>
    <submittedName>
        <fullName evidence="1">Putative ovule protein</fullName>
    </submittedName>
</protein>